<evidence type="ECO:0000256" key="5">
    <source>
        <dbReference type="SAM" id="MobiDB-lite"/>
    </source>
</evidence>
<evidence type="ECO:0000256" key="2">
    <source>
        <dbReference type="ARBA" id="ARBA00022450"/>
    </source>
</evidence>
<evidence type="ECO:0000256" key="4">
    <source>
        <dbReference type="ARBA" id="ARBA00023194"/>
    </source>
</evidence>
<keyword evidence="8" id="KW-1185">Reference proteome</keyword>
<dbReference type="SMART" id="SM01294">
    <property type="entry name" value="PKS_PP_betabranch"/>
    <property type="match status" value="1"/>
</dbReference>
<dbReference type="NCBIfam" id="NF003417">
    <property type="entry name" value="PRK04813.1"/>
    <property type="match status" value="2"/>
</dbReference>
<feature type="domain" description="Carrier" evidence="6">
    <location>
        <begin position="2057"/>
        <end position="2132"/>
    </location>
</feature>
<reference evidence="7 8" key="1">
    <citation type="journal article" date="2014" name="Int. J. Syst. Evol. Microbiol.">
        <title>Phylogenomics and the dynamic genome evolution of the genus Streptococcus.</title>
        <authorList>
            <consortium name="The Broad Institute Genome Sequencing Platform"/>
            <person name="Richards V.P."/>
            <person name="Palmer S.R."/>
            <person name="Pavinski Bitar P.D."/>
            <person name="Qin X."/>
            <person name="Weinstock G.M."/>
            <person name="Highlander S.K."/>
            <person name="Town C.D."/>
            <person name="Burne R.A."/>
            <person name="Stanhope M.J."/>
        </authorList>
    </citation>
    <scope>NUCLEOTIDE SEQUENCE [LARGE SCALE GENOMIC DNA]</scope>
    <source>
        <strain evidence="7 8">NCTC 11558</strain>
    </source>
</reference>
<keyword evidence="3" id="KW-0597">Phosphoprotein</keyword>
<evidence type="ECO:0000313" key="7">
    <source>
        <dbReference type="EMBL" id="EHJ52313.1"/>
    </source>
</evidence>
<dbReference type="InterPro" id="IPR045851">
    <property type="entry name" value="AMP-bd_C_sf"/>
</dbReference>
<protein>
    <submittedName>
        <fullName evidence="7">AMP-binding enzyme</fullName>
    </submittedName>
</protein>
<dbReference type="Pfam" id="PF00550">
    <property type="entry name" value="PP-binding"/>
    <property type="match status" value="2"/>
</dbReference>
<accession>G5JUF7</accession>
<dbReference type="PROSITE" id="PS50075">
    <property type="entry name" value="CARRIER"/>
    <property type="match status" value="2"/>
</dbReference>
<sequence>MKSDEQNKMNDQNKKSKAESLLAKRLGKQKKQREIRFESNFLQEYGVSSIQKNMLENEEMDDKVSAYNLVSAVDVSGRLDLEALRQAFNCLIQSNSSLKTKFTATNDGYKQIIEEVSFADLDYIDLSEKSNGESELKEIILSKSLQKMPLESSPLLQLSVIQLKSDQFVIVLVAHHTVMDGWSFGLAVHQLQDYYNLYKQNGTIAPASEKYNTIDYLIWKNRNKKDSKSYWIKELTNTNILRLESDFERGVQSSYRGKRLYFTLDKQLTELMKQYEKVHHITVANIILSAYQILLHKYTGQNDFVIGTAVADRENIAVRNMIGCLINTLGVRTIINDDLEIKDYLEHTQKHFYEIMKHKDIDLYECLEELEYEQDNRFSTLFQAMYNYENTPKAKMNFKDLDIGFRNVEAGSALFDLTLSIFDTDDGLNGFIEYKADLFKPSRIEQLLQCFIHILNTIVKKPEIAVKDISLLSPQQESELLEINTKKEIKETLFTDKFKKIVSKYGKNTALSFEKQSVTYEQLDIASDIIAQQLLNQAAPKSLIGVFMNKSIDAIVAMLSILKAGMVYVPIDTGYPIERIRYITKDAGIYHLLTHKQVSRNIDWQSLGIKNINDIEEMQANLTLTPPSQLSKVSLDAEDTAYIIYTSGSTGKPKGVMVAHRGLCNIVEEQNNLFAVDDKSKVLQFASFCFDASVFEIVMALGNGAELHIVDKDQVLGDHLTQFIKDKAITHICVTPSVLSLASSETLDKLETIIVAGEACPSELVNMWGKHHQFFNAYGPTEATIWTTTKRCLPNSKVTIGKPLNNVEVFVLDEQLNMLPKGNIGELYIGGIGVCKGYLHREELNHQKFVQKTFSDGHESTLYATGDIVRWDENGELEFMGRKDNQVKLRGFRIEIDEIRSKILEYPDTQDAVIGITNKDGMDLLYAVIKNKLDINDSKAFKDFLKGKLPYYMIPSLINFVDEIPLTWNGKVDSKQIEENLIFYTDTKRDLKEPTTKIQRELLTIWQTILATEAISTDDNFFELGGHSLIATKLINAINQQFQIDLTANMIFNYPTILEMEAYLEKLDRVSDSLPIKKVERQKELLLSPQQKQLWLMEQMVPQNGNYNIVTPIRLKGNLNIKLLEKSFNQLIKNHEILRVNFHDKEGVPYQIINEKANIRLQHHYLMNFDLSQAESIANTILAFDEKRPFNLSSELLIRSSLIHLNEEEYILIIVMHHIISDGWSMELLIDELSEIYNKLLKRQEDSMLPKQHLSLQYLDYTYWLDQEKNREKKQKEFWKNTLSSDMPALSFPADYKRPAIQTHNGYTVEQILDEELSHQLKKFCQDNNITTFMFMLTIFSILLHKLSGEEDLPIGVPVAGRTKKEMENMIGFFVNTVVMRCKLNTNLTILDYLEVIRNTTLLAFENQDVPFDDIVQMLSPSRDTSRSPLVQVMLNVQNPEGIKCHMDGLEAAPYPLTQEITKFDATLYVEEYFGKMKFRLVYNSDLYKEESMQEYLRQLNTVMVAVLQNKKTKIKDISIQSQHFSQLLKAKETLADSSLIRFNSSLCIDEVVSRNAAKYPERLAISDESGSLTYLQLEEKSEKLAAVLSNQGLGKGSIFVIYGDRNMKLIISMLAILKIGGIFCIFDPEYPEIRLKKQLESIKADGAIVINHEELKNADFLNKNLKLYNSYDELMHISKEQPLVRQAVTKDIKDTAYILFTSGTTGKPNCVSTSHEPINHFIKWFVKHYQLDESSVFGLFAGLSHDPLIRDIFTPLFIGGRLAIQNQKSRYDIEDTGQWINDQGINEINITPSLFLMLSEGDNISFPKVKHYFFGGELLTAAPVQRAQTISPMAQCVNFYGTTETPQVMGFYDIPEDFDLENNVIPIGSGIDAVRLSLLNDAGLETGVGELGEIYVETSYLSEGYVNNEALNLEKFFNSQNQTGWRRYKTGDVGRYQYDGSIVIEGRKDTQINVRGYRVEAEEIELSLAKHDNIRRSVVYPVSVKGRKQLIAYLEVIDQKAFTTSDIRDFLRTYIPENIIPERFVLVSQIPLTPNGKVDYRKLPKEFTKQTPAITQPKDIIERKIKQIWLDVLNIDDISTDENFFDAGGHSLLLSRIKVLLEQKLNVNLKLMDLFSYPTIKLISDYIKQKTEGVKHNIKGSHIADNTSNRINKQRQSFGNFKR</sequence>
<dbReference type="Gene3D" id="3.30.559.10">
    <property type="entry name" value="Chloramphenicol acetyltransferase-like domain"/>
    <property type="match status" value="2"/>
</dbReference>
<dbReference type="InterPro" id="IPR025110">
    <property type="entry name" value="AMP-bd_C"/>
</dbReference>
<dbReference type="Gene3D" id="3.40.50.980">
    <property type="match status" value="2"/>
</dbReference>
<dbReference type="SUPFAM" id="SSF47336">
    <property type="entry name" value="ACP-like"/>
    <property type="match status" value="2"/>
</dbReference>
<dbReference type="InterPro" id="IPR010071">
    <property type="entry name" value="AA_adenyl_dom"/>
</dbReference>
<dbReference type="InterPro" id="IPR042099">
    <property type="entry name" value="ANL_N_sf"/>
</dbReference>
<dbReference type="FunFam" id="1.10.1200.10:FF:000005">
    <property type="entry name" value="Nonribosomal peptide synthetase 1"/>
    <property type="match status" value="1"/>
</dbReference>
<dbReference type="Gene3D" id="3.30.559.30">
    <property type="entry name" value="Nonribosomal peptide synthetase, condensation domain"/>
    <property type="match status" value="2"/>
</dbReference>
<dbReference type="SUPFAM" id="SSF52777">
    <property type="entry name" value="CoA-dependent acyltransferases"/>
    <property type="match status" value="4"/>
</dbReference>
<dbReference type="FunFam" id="3.40.50.980:FF:000001">
    <property type="entry name" value="Non-ribosomal peptide synthetase"/>
    <property type="match status" value="1"/>
</dbReference>
<dbReference type="InterPro" id="IPR020806">
    <property type="entry name" value="PKS_PP-bd"/>
</dbReference>
<dbReference type="InterPro" id="IPR020459">
    <property type="entry name" value="AMP-binding"/>
</dbReference>
<dbReference type="InterPro" id="IPR006162">
    <property type="entry name" value="Ppantetheine_attach_site"/>
</dbReference>
<dbReference type="PROSITE" id="PS00012">
    <property type="entry name" value="PHOSPHOPANTETHEINE"/>
    <property type="match status" value="1"/>
</dbReference>
<dbReference type="Gene3D" id="2.30.38.10">
    <property type="entry name" value="Luciferase, Domain 3"/>
    <property type="match status" value="1"/>
</dbReference>
<gene>
    <name evidence="7" type="ORF">STRMA_0780</name>
</gene>
<dbReference type="SUPFAM" id="SSF56801">
    <property type="entry name" value="Acetyl-CoA synthetase-like"/>
    <property type="match status" value="2"/>
</dbReference>
<proteinExistence type="predicted"/>
<dbReference type="SMART" id="SM00823">
    <property type="entry name" value="PKS_PP"/>
    <property type="match status" value="2"/>
</dbReference>
<dbReference type="Pfam" id="PF13193">
    <property type="entry name" value="AMP-binding_C"/>
    <property type="match status" value="1"/>
</dbReference>
<comment type="caution">
    <text evidence="7">The sequence shown here is derived from an EMBL/GenBank/DDBJ whole genome shotgun (WGS) entry which is preliminary data.</text>
</comment>
<dbReference type="Proteomes" id="UP000003573">
    <property type="component" value="Unassembled WGS sequence"/>
</dbReference>
<dbReference type="OrthoDB" id="2203144at2"/>
<dbReference type="InterPro" id="IPR036736">
    <property type="entry name" value="ACP-like_sf"/>
</dbReference>
<dbReference type="Pfam" id="PF00668">
    <property type="entry name" value="Condensation"/>
    <property type="match status" value="2"/>
</dbReference>
<keyword evidence="2" id="KW-0596">Phosphopantetheine</keyword>
<dbReference type="eggNOG" id="COG1020">
    <property type="taxonomic scope" value="Bacteria"/>
</dbReference>
<dbReference type="PROSITE" id="PS00455">
    <property type="entry name" value="AMP_BINDING"/>
    <property type="match status" value="1"/>
</dbReference>
<comment type="cofactor">
    <cofactor evidence="1">
        <name>pantetheine 4'-phosphate</name>
        <dbReference type="ChEBI" id="CHEBI:47942"/>
    </cofactor>
</comment>
<dbReference type="GO" id="GO:0017000">
    <property type="term" value="P:antibiotic biosynthetic process"/>
    <property type="evidence" value="ECO:0007669"/>
    <property type="project" value="UniProtKB-KW"/>
</dbReference>
<dbReference type="PANTHER" id="PTHR45527">
    <property type="entry name" value="NONRIBOSOMAL PEPTIDE SYNTHETASE"/>
    <property type="match status" value="1"/>
</dbReference>
<dbReference type="Gene3D" id="3.30.300.30">
    <property type="match status" value="2"/>
</dbReference>
<dbReference type="Pfam" id="PF00501">
    <property type="entry name" value="AMP-binding"/>
    <property type="match status" value="2"/>
</dbReference>
<evidence type="ECO:0000256" key="1">
    <source>
        <dbReference type="ARBA" id="ARBA00001957"/>
    </source>
</evidence>
<dbReference type="InterPro" id="IPR009081">
    <property type="entry name" value="PP-bd_ACP"/>
</dbReference>
<dbReference type="CDD" id="cd19531">
    <property type="entry name" value="LCL_NRPS-like"/>
    <property type="match status" value="1"/>
</dbReference>
<dbReference type="GO" id="GO:0008610">
    <property type="term" value="P:lipid biosynthetic process"/>
    <property type="evidence" value="ECO:0007669"/>
    <property type="project" value="UniProtKB-ARBA"/>
</dbReference>
<dbReference type="Gene3D" id="1.10.1200.10">
    <property type="entry name" value="ACP-like"/>
    <property type="match status" value="2"/>
</dbReference>
<dbReference type="RefSeq" id="WP_003080184.1">
    <property type="nucleotide sequence ID" value="NZ_AEUW02000001.1"/>
</dbReference>
<keyword evidence="4" id="KW-0045">Antibiotic biosynthesis</keyword>
<organism evidence="7 8">
    <name type="scientific">Streptococcus macacae NCTC 11558</name>
    <dbReference type="NCBI Taxonomy" id="764298"/>
    <lineage>
        <taxon>Bacteria</taxon>
        <taxon>Bacillati</taxon>
        <taxon>Bacillota</taxon>
        <taxon>Bacilli</taxon>
        <taxon>Lactobacillales</taxon>
        <taxon>Streptococcaceae</taxon>
        <taxon>Streptococcus</taxon>
    </lineage>
</organism>
<dbReference type="GO" id="GO:0031177">
    <property type="term" value="F:phosphopantetheine binding"/>
    <property type="evidence" value="ECO:0007669"/>
    <property type="project" value="InterPro"/>
</dbReference>
<dbReference type="GO" id="GO:0044550">
    <property type="term" value="P:secondary metabolite biosynthetic process"/>
    <property type="evidence" value="ECO:0007669"/>
    <property type="project" value="TreeGrafter"/>
</dbReference>
<dbReference type="PANTHER" id="PTHR45527:SF1">
    <property type="entry name" value="FATTY ACID SYNTHASE"/>
    <property type="match status" value="1"/>
</dbReference>
<evidence type="ECO:0000256" key="3">
    <source>
        <dbReference type="ARBA" id="ARBA00022553"/>
    </source>
</evidence>
<evidence type="ECO:0000259" key="6">
    <source>
        <dbReference type="PROSITE" id="PS50075"/>
    </source>
</evidence>
<dbReference type="InterPro" id="IPR020845">
    <property type="entry name" value="AMP-binding_CS"/>
</dbReference>
<feature type="region of interest" description="Disordered" evidence="5">
    <location>
        <begin position="1"/>
        <end position="27"/>
    </location>
</feature>
<dbReference type="GO" id="GO:0043041">
    <property type="term" value="P:amino acid activation for nonribosomal peptide biosynthetic process"/>
    <property type="evidence" value="ECO:0007669"/>
    <property type="project" value="TreeGrafter"/>
</dbReference>
<dbReference type="InterPro" id="IPR001242">
    <property type="entry name" value="Condensation_dom"/>
</dbReference>
<dbReference type="GO" id="GO:0005737">
    <property type="term" value="C:cytoplasm"/>
    <property type="evidence" value="ECO:0007669"/>
    <property type="project" value="TreeGrafter"/>
</dbReference>
<feature type="domain" description="Carrier" evidence="6">
    <location>
        <begin position="993"/>
        <end position="1068"/>
    </location>
</feature>
<feature type="compositionally biased region" description="Basic and acidic residues" evidence="5">
    <location>
        <begin position="1"/>
        <end position="18"/>
    </location>
</feature>
<dbReference type="STRING" id="764298.STRMA_0780"/>
<dbReference type="Gene3D" id="3.40.50.12780">
    <property type="entry name" value="N-terminal domain of ligase-like"/>
    <property type="match status" value="1"/>
</dbReference>
<dbReference type="EMBL" id="AEUW02000001">
    <property type="protein sequence ID" value="EHJ52313.1"/>
    <property type="molecule type" value="Genomic_DNA"/>
</dbReference>
<name>G5JUF7_9STRE</name>
<dbReference type="InterPro" id="IPR023213">
    <property type="entry name" value="CAT-like_dom_sf"/>
</dbReference>
<evidence type="ECO:0000313" key="8">
    <source>
        <dbReference type="Proteomes" id="UP000003573"/>
    </source>
</evidence>
<dbReference type="InterPro" id="IPR000873">
    <property type="entry name" value="AMP-dep_synth/lig_dom"/>
</dbReference>
<dbReference type="GO" id="GO:0003824">
    <property type="term" value="F:catalytic activity"/>
    <property type="evidence" value="ECO:0007669"/>
    <property type="project" value="InterPro"/>
</dbReference>
<dbReference type="CDD" id="cd05930">
    <property type="entry name" value="A_NRPS"/>
    <property type="match status" value="2"/>
</dbReference>
<dbReference type="NCBIfam" id="TIGR01733">
    <property type="entry name" value="AA-adenyl-dom"/>
    <property type="match status" value="1"/>
</dbReference>
<dbReference type="PRINTS" id="PR00154">
    <property type="entry name" value="AMPBINDING"/>
</dbReference>